<keyword evidence="3" id="KW-0472">Membrane</keyword>
<comment type="catalytic activity">
    <reaction evidence="3">
        <text>a quinone + NADH + 5 H(+)(in) = a quinol + NAD(+) + 4 H(+)(out)</text>
        <dbReference type="Rhea" id="RHEA:57888"/>
        <dbReference type="ChEBI" id="CHEBI:15378"/>
        <dbReference type="ChEBI" id="CHEBI:24646"/>
        <dbReference type="ChEBI" id="CHEBI:57540"/>
        <dbReference type="ChEBI" id="CHEBI:57945"/>
        <dbReference type="ChEBI" id="CHEBI:132124"/>
    </reaction>
</comment>
<dbReference type="HOGENOM" id="CLU_042628_4_0_11"/>
<feature type="region of interest" description="Disordered" evidence="4">
    <location>
        <begin position="1"/>
        <end position="117"/>
    </location>
</feature>
<comment type="subunit">
    <text evidence="3">NDH-1 is composed of 14 different subunits. Subunits NuoB, C, D, E, F, and G constitute the peripheral sector of the complex.</text>
</comment>
<dbReference type="SUPFAM" id="SSF143243">
    <property type="entry name" value="Nqo5-like"/>
    <property type="match status" value="1"/>
</dbReference>
<dbReference type="PANTHER" id="PTHR10884">
    <property type="entry name" value="NADH DEHYDROGENASE UBIQUINONE IRON-SULFUR PROTEIN 3"/>
    <property type="match status" value="1"/>
</dbReference>
<dbReference type="Pfam" id="PF00329">
    <property type="entry name" value="Complex1_30kDa"/>
    <property type="match status" value="1"/>
</dbReference>
<dbReference type="InterPro" id="IPR001268">
    <property type="entry name" value="NADH_UbQ_OxRdtase_30kDa_su"/>
</dbReference>
<dbReference type="PANTHER" id="PTHR10884:SF14">
    <property type="entry name" value="NADH DEHYDROGENASE [UBIQUINONE] IRON-SULFUR PROTEIN 3, MITOCHONDRIAL"/>
    <property type="match status" value="1"/>
</dbReference>
<sequence length="336" mass="36794">MGDLHGGLRLLGRHVQQLRDRPGRRPHRPGRHLPPGLPATARDAPGRHPQAPPEDPVLQARRERRGGGPRGGGGGAQGPAHDRDEGAAAVSDANGTNGPNPEKDLSASNLPGQRGEGGEEIRVQRGMFGANNGGDTSGYGGLVRSVRLPGPATRPYGGWFDEVADELEGALEEQGLLPANAIEKTVVDRDELTFHIEREHLLLVARTLRDDPALRFELCTGVSGVHYPSDKGRELHAVYHLRSITHNRLIRLEVSAPDSDPHIPSLFSVYPTNDWHERETYDFFGIVFDGHPALTRIMMPDDWQGFPQRKDYPLGGIPVEYKGAQIPAPDQRRSYS</sequence>
<evidence type="ECO:0000259" key="5">
    <source>
        <dbReference type="Pfam" id="PF00329"/>
    </source>
</evidence>
<feature type="domain" description="NADH:ubiquinone oxidoreductase 30kDa subunit" evidence="5">
    <location>
        <begin position="195"/>
        <end position="316"/>
    </location>
</feature>
<dbReference type="GO" id="GO:0005886">
    <property type="term" value="C:plasma membrane"/>
    <property type="evidence" value="ECO:0007669"/>
    <property type="project" value="UniProtKB-SubCell"/>
</dbReference>
<evidence type="ECO:0000256" key="2">
    <source>
        <dbReference type="ARBA" id="ARBA00022448"/>
    </source>
</evidence>
<dbReference type="Gene3D" id="3.30.460.80">
    <property type="entry name" value="NADH:ubiquinone oxidoreductase, 30kDa subunit"/>
    <property type="match status" value="1"/>
</dbReference>
<dbReference type="NCBIfam" id="TIGR01961">
    <property type="entry name" value="NuoC_fam"/>
    <property type="match status" value="1"/>
</dbReference>
<dbReference type="STRING" id="591159.SSQG_04657"/>
<keyword evidence="3" id="KW-0874">Quinone</keyword>
<comment type="subcellular location">
    <subcellularLocation>
        <location evidence="3">Cell membrane</location>
        <topology evidence="3">Peripheral membrane protein</topology>
        <orientation evidence="3">Cytoplasmic side</orientation>
    </subcellularLocation>
</comment>
<dbReference type="GO" id="GO:0048038">
    <property type="term" value="F:quinone binding"/>
    <property type="evidence" value="ECO:0007669"/>
    <property type="project" value="UniProtKB-KW"/>
</dbReference>
<dbReference type="GO" id="GO:0008137">
    <property type="term" value="F:NADH dehydrogenase (ubiquinone) activity"/>
    <property type="evidence" value="ECO:0007669"/>
    <property type="project" value="InterPro"/>
</dbReference>
<dbReference type="Proteomes" id="UP000004184">
    <property type="component" value="Unassembled WGS sequence"/>
</dbReference>
<accession>D9X8A1</accession>
<comment type="function">
    <text evidence="3">NDH-1 shuttles electrons from NADH, via FMN and iron-sulfur (Fe-S) centers, to quinones in the respiratory chain. The immediate electron acceptor for the enzyme in this species is believed to be a menaquinone. Couples the redox reaction to proton translocation (for every two electrons transferred, four hydrogen ions are translocated across the cytoplasmic membrane), and thus conserves the redox energy in a proton gradient.</text>
</comment>
<dbReference type="eggNOG" id="COG0852">
    <property type="taxonomic scope" value="Bacteria"/>
</dbReference>
<dbReference type="EMBL" id="GG657757">
    <property type="protein sequence ID" value="EFL34139.1"/>
    <property type="molecule type" value="Genomic_DNA"/>
</dbReference>
<keyword evidence="3" id="KW-1003">Cell membrane</keyword>
<gene>
    <name evidence="3" type="primary">nuoC</name>
    <name evidence="6" type="ORF">SSQG_04657</name>
</gene>
<name>D9X8A1_STRVT</name>
<organism evidence="6 7">
    <name type="scientific">Streptomyces viridochromogenes (strain DSM 40736 / JCM 4977 / BCRC 1201 / Tue 494)</name>
    <dbReference type="NCBI Taxonomy" id="591159"/>
    <lineage>
        <taxon>Bacteria</taxon>
        <taxon>Bacillati</taxon>
        <taxon>Actinomycetota</taxon>
        <taxon>Actinomycetes</taxon>
        <taxon>Kitasatosporales</taxon>
        <taxon>Streptomycetaceae</taxon>
        <taxon>Streptomyces</taxon>
    </lineage>
</organism>
<dbReference type="NCBIfam" id="NF005856">
    <property type="entry name" value="PRK07785.1"/>
    <property type="match status" value="1"/>
</dbReference>
<dbReference type="AlphaFoldDB" id="D9X8A1"/>
<evidence type="ECO:0000256" key="1">
    <source>
        <dbReference type="ARBA" id="ARBA00007569"/>
    </source>
</evidence>
<evidence type="ECO:0000256" key="3">
    <source>
        <dbReference type="HAMAP-Rule" id="MF_01357"/>
    </source>
</evidence>
<dbReference type="EC" id="7.1.1.-" evidence="3"/>
<dbReference type="InterPro" id="IPR037232">
    <property type="entry name" value="NADH_quin_OxRdtase_su_C/D-like"/>
</dbReference>
<comment type="similarity">
    <text evidence="1 3">Belongs to the complex I 30 kDa subunit family.</text>
</comment>
<reference evidence="7" key="1">
    <citation type="submission" date="2009-02" db="EMBL/GenBank/DDBJ databases">
        <title>Annotation of Streptomyces viridochromogenes strain DSM 40736.</title>
        <authorList>
            <consortium name="The Broad Institute Genome Sequencing Platform"/>
            <consortium name="Broad Institute Microbial Sequencing Center"/>
            <person name="Fischbach M."/>
            <person name="Godfrey P."/>
            <person name="Ward D."/>
            <person name="Young S."/>
            <person name="Zeng Q."/>
            <person name="Koehrsen M."/>
            <person name="Alvarado L."/>
            <person name="Berlin A.M."/>
            <person name="Bochicchio J."/>
            <person name="Borenstein D."/>
            <person name="Chapman S.B."/>
            <person name="Chen Z."/>
            <person name="Engels R."/>
            <person name="Freedman E."/>
            <person name="Gellesch M."/>
            <person name="Goldberg J."/>
            <person name="Griggs A."/>
            <person name="Gujja S."/>
            <person name="Heilman E.R."/>
            <person name="Heiman D.I."/>
            <person name="Hepburn T.A."/>
            <person name="Howarth C."/>
            <person name="Jen D."/>
            <person name="Larson L."/>
            <person name="Lewis B."/>
            <person name="Mehta T."/>
            <person name="Park D."/>
            <person name="Pearson M."/>
            <person name="Richards J."/>
            <person name="Roberts A."/>
            <person name="Saif S."/>
            <person name="Shea T.D."/>
            <person name="Shenoy N."/>
            <person name="Sisk P."/>
            <person name="Stolte C."/>
            <person name="Sykes S.N."/>
            <person name="Thomson T."/>
            <person name="Walk T."/>
            <person name="White J."/>
            <person name="Yandava C."/>
            <person name="Straight P."/>
            <person name="Clardy J."/>
            <person name="Hung D."/>
            <person name="Kolter R."/>
            <person name="Mekalanos J."/>
            <person name="Walker S."/>
            <person name="Walsh C.T."/>
            <person name="Wieland-Brown L.C."/>
            <person name="Haas B."/>
            <person name="Nusbaum C."/>
            <person name="Birren B."/>
        </authorList>
    </citation>
    <scope>NUCLEOTIDE SEQUENCE [LARGE SCALE GENOMIC DNA]</scope>
    <source>
        <strain evidence="7">DSM 40736 / JCM 4977 / BCRC 1201 / Tue 494</strain>
    </source>
</reference>
<keyword evidence="2 3" id="KW-0813">Transport</keyword>
<evidence type="ECO:0000256" key="4">
    <source>
        <dbReference type="SAM" id="MobiDB-lite"/>
    </source>
</evidence>
<feature type="compositionally biased region" description="Gly residues" evidence="4">
    <location>
        <begin position="68"/>
        <end position="77"/>
    </location>
</feature>
<proteinExistence type="inferred from homology"/>
<dbReference type="InterPro" id="IPR010218">
    <property type="entry name" value="NADH_DH_suC"/>
</dbReference>
<evidence type="ECO:0000313" key="7">
    <source>
        <dbReference type="Proteomes" id="UP000004184"/>
    </source>
</evidence>
<keyword evidence="7" id="KW-1185">Reference proteome</keyword>
<keyword evidence="3" id="KW-0520">NAD</keyword>
<protein>
    <recommendedName>
        <fullName evidence="3">NADH-quinone oxidoreductase subunit C</fullName>
        <ecNumber evidence="3">7.1.1.-</ecNumber>
    </recommendedName>
    <alternativeName>
        <fullName evidence="3">NADH dehydrogenase I subunit C</fullName>
    </alternativeName>
    <alternativeName>
        <fullName evidence="3">NDH-1 subunit C</fullName>
    </alternativeName>
</protein>
<evidence type="ECO:0000313" key="6">
    <source>
        <dbReference type="EMBL" id="EFL34139.1"/>
    </source>
</evidence>
<dbReference type="GO" id="GO:0050136">
    <property type="term" value="F:NADH dehydrogenase (quinone) (non-electrogenic) activity"/>
    <property type="evidence" value="ECO:0007669"/>
    <property type="project" value="UniProtKB-UniRule"/>
</dbReference>
<keyword evidence="3" id="KW-1278">Translocase</keyword>
<dbReference type="HAMAP" id="MF_01357">
    <property type="entry name" value="NDH1_NuoC"/>
    <property type="match status" value="1"/>
</dbReference>